<evidence type="ECO:0000313" key="3">
    <source>
        <dbReference type="Proteomes" id="UP000544742"/>
    </source>
</evidence>
<organism evidence="2 3">
    <name type="scientific">Methanothrix soehngenii</name>
    <name type="common">Methanosaeta concilii</name>
    <dbReference type="NCBI Taxonomy" id="2223"/>
    <lineage>
        <taxon>Archaea</taxon>
        <taxon>Methanobacteriati</taxon>
        <taxon>Methanobacteriota</taxon>
        <taxon>Stenosarchaea group</taxon>
        <taxon>Methanomicrobia</taxon>
        <taxon>Methanotrichales</taxon>
        <taxon>Methanotrichaceae</taxon>
        <taxon>Methanothrix</taxon>
    </lineage>
</organism>
<keyword evidence="2" id="KW-0378">Hydrolase</keyword>
<sequence>LIQDIGADRVIFGSDYPWEIPGRAVEIIQRLDLSEGEKEAILWKNASILLE</sequence>
<comment type="caution">
    <text evidence="2">The sequence shown here is derived from an EMBL/GenBank/DDBJ whole genome shotgun (WGS) entry which is preliminary data.</text>
</comment>
<evidence type="ECO:0000259" key="1">
    <source>
        <dbReference type="Pfam" id="PF04909"/>
    </source>
</evidence>
<accession>A0A7K4AFP7</accession>
<dbReference type="AlphaFoldDB" id="A0A7K4AFP7"/>
<feature type="domain" description="Amidohydrolase-related" evidence="1">
    <location>
        <begin position="3"/>
        <end position="47"/>
    </location>
</feature>
<name>A0A7K4AFP7_METSH</name>
<reference evidence="2 3" key="1">
    <citation type="journal article" date="2020" name="Biotechnol. Biofuels">
        <title>New insights from the biogas microbiome by comprehensive genome-resolved metagenomics of nearly 1600 species originating from multiple anaerobic digesters.</title>
        <authorList>
            <person name="Campanaro S."/>
            <person name="Treu L."/>
            <person name="Rodriguez-R L.M."/>
            <person name="Kovalovszki A."/>
            <person name="Ziels R.M."/>
            <person name="Maus I."/>
            <person name="Zhu X."/>
            <person name="Kougias P.G."/>
            <person name="Basile A."/>
            <person name="Luo G."/>
            <person name="Schluter A."/>
            <person name="Konstantinidis K.T."/>
            <person name="Angelidaki I."/>
        </authorList>
    </citation>
    <scope>NUCLEOTIDE SEQUENCE [LARGE SCALE GENOMIC DNA]</scope>
    <source>
        <strain evidence="2">AS27yjCOA_157</strain>
    </source>
</reference>
<dbReference type="EMBL" id="JAAYUN010000027">
    <property type="protein sequence ID" value="NLJ21807.1"/>
    <property type="molecule type" value="Genomic_DNA"/>
</dbReference>
<evidence type="ECO:0000313" key="2">
    <source>
        <dbReference type="EMBL" id="NLJ21807.1"/>
    </source>
</evidence>
<dbReference type="GO" id="GO:0016787">
    <property type="term" value="F:hydrolase activity"/>
    <property type="evidence" value="ECO:0007669"/>
    <property type="project" value="UniProtKB-KW"/>
</dbReference>
<feature type="non-terminal residue" evidence="2">
    <location>
        <position position="1"/>
    </location>
</feature>
<dbReference type="Pfam" id="PF04909">
    <property type="entry name" value="Amidohydro_2"/>
    <property type="match status" value="1"/>
</dbReference>
<dbReference type="Gene3D" id="3.20.20.140">
    <property type="entry name" value="Metal-dependent hydrolases"/>
    <property type="match status" value="1"/>
</dbReference>
<proteinExistence type="predicted"/>
<dbReference type="Proteomes" id="UP000544742">
    <property type="component" value="Unassembled WGS sequence"/>
</dbReference>
<gene>
    <name evidence="2" type="ORF">GX426_01670</name>
</gene>
<protein>
    <submittedName>
        <fullName evidence="2">Amidohydrolase family protein</fullName>
    </submittedName>
</protein>
<dbReference type="InterPro" id="IPR032466">
    <property type="entry name" value="Metal_Hydrolase"/>
</dbReference>
<dbReference type="InterPro" id="IPR006680">
    <property type="entry name" value="Amidohydro-rel"/>
</dbReference>
<dbReference type="SUPFAM" id="SSF51556">
    <property type="entry name" value="Metallo-dependent hydrolases"/>
    <property type="match status" value="1"/>
</dbReference>